<dbReference type="OrthoDB" id="9800865at2"/>
<evidence type="ECO:0000313" key="19">
    <source>
        <dbReference type="Proteomes" id="UP000193450"/>
    </source>
</evidence>
<evidence type="ECO:0000256" key="11">
    <source>
        <dbReference type="ARBA" id="ARBA00023002"/>
    </source>
</evidence>
<feature type="domain" description="CMP/dCMP-type deaminase" evidence="17">
    <location>
        <begin position="1"/>
        <end position="122"/>
    </location>
</feature>
<feature type="binding site" evidence="15">
    <location>
        <begin position="303"/>
        <end position="309"/>
    </location>
    <ligand>
        <name>NADP(+)</name>
        <dbReference type="ChEBI" id="CHEBI:58349"/>
    </ligand>
</feature>
<reference evidence="18 19" key="1">
    <citation type="submission" date="2016-11" db="EMBL/GenBank/DDBJ databases">
        <title>Trade-off between light-utilization and light-protection in marine flavobacteria.</title>
        <authorList>
            <person name="Kumagai Y."/>
        </authorList>
    </citation>
    <scope>NUCLEOTIDE SEQUENCE [LARGE SCALE GENOMIC DNA]</scope>
    <source>
        <strain evidence="18 19">NBRC 107125</strain>
    </source>
</reference>
<evidence type="ECO:0000256" key="16">
    <source>
        <dbReference type="PIRSR" id="PIRSR006769-3"/>
    </source>
</evidence>
<dbReference type="UniPathway" id="UPA00275">
    <property type="reaction ID" value="UER00401"/>
</dbReference>
<feature type="binding site" evidence="15">
    <location>
        <position position="195"/>
    </location>
    <ligand>
        <name>NADP(+)</name>
        <dbReference type="ChEBI" id="CHEBI:58349"/>
    </ligand>
</feature>
<dbReference type="EC" id="1.1.1.193" evidence="13"/>
<comment type="catalytic activity">
    <reaction evidence="13">
        <text>5-amino-6-(5-phospho-D-ribitylamino)uracil + NADP(+) = 5-amino-6-(5-phospho-D-ribosylamino)uracil + NADPH + H(+)</text>
        <dbReference type="Rhea" id="RHEA:17845"/>
        <dbReference type="ChEBI" id="CHEBI:15378"/>
        <dbReference type="ChEBI" id="CHEBI:57783"/>
        <dbReference type="ChEBI" id="CHEBI:58349"/>
        <dbReference type="ChEBI" id="CHEBI:58421"/>
        <dbReference type="ChEBI" id="CHEBI:58453"/>
        <dbReference type="EC" id="1.1.1.193"/>
    </reaction>
</comment>
<feature type="active site" description="Proton donor" evidence="14">
    <location>
        <position position="52"/>
    </location>
</feature>
<evidence type="ECO:0000256" key="14">
    <source>
        <dbReference type="PIRSR" id="PIRSR006769-1"/>
    </source>
</evidence>
<dbReference type="SUPFAM" id="SSF53597">
    <property type="entry name" value="Dihydrofolate reductase-like"/>
    <property type="match status" value="1"/>
</dbReference>
<evidence type="ECO:0000256" key="2">
    <source>
        <dbReference type="ARBA" id="ARBA00004882"/>
    </source>
</evidence>
<comment type="similarity">
    <text evidence="5 13">In the C-terminal section; belongs to the HTP reductase family.</text>
</comment>
<dbReference type="InterPro" id="IPR002125">
    <property type="entry name" value="CMP_dCMP_dom"/>
</dbReference>
<feature type="binding site" evidence="15">
    <location>
        <position position="301"/>
    </location>
    <ligand>
        <name>substrate</name>
    </ligand>
</feature>
<dbReference type="InterPro" id="IPR016193">
    <property type="entry name" value="Cytidine_deaminase-like"/>
</dbReference>
<keyword evidence="19" id="KW-1185">Reference proteome</keyword>
<comment type="catalytic activity">
    <reaction evidence="13">
        <text>2,5-diamino-6-hydroxy-4-(5-phosphoribosylamino)-pyrimidine + H2O + H(+) = 5-amino-6-(5-phospho-D-ribosylamino)uracil + NH4(+)</text>
        <dbReference type="Rhea" id="RHEA:21868"/>
        <dbReference type="ChEBI" id="CHEBI:15377"/>
        <dbReference type="ChEBI" id="CHEBI:15378"/>
        <dbReference type="ChEBI" id="CHEBI:28938"/>
        <dbReference type="ChEBI" id="CHEBI:58453"/>
        <dbReference type="ChEBI" id="CHEBI:58614"/>
        <dbReference type="EC" id="3.5.4.26"/>
    </reaction>
</comment>
<keyword evidence="10 13" id="KW-0521">NADP</keyword>
<organism evidence="18 19">
    <name type="scientific">Oceanicoccus sagamiensis</name>
    <dbReference type="NCBI Taxonomy" id="716816"/>
    <lineage>
        <taxon>Bacteria</taxon>
        <taxon>Pseudomonadati</taxon>
        <taxon>Pseudomonadota</taxon>
        <taxon>Gammaproteobacteria</taxon>
        <taxon>Cellvibrionales</taxon>
        <taxon>Spongiibacteraceae</taxon>
        <taxon>Oceanicoccus</taxon>
    </lineage>
</organism>
<dbReference type="PROSITE" id="PS51747">
    <property type="entry name" value="CYT_DCMP_DEAMINASES_2"/>
    <property type="match status" value="1"/>
</dbReference>
<dbReference type="GO" id="GO:0009231">
    <property type="term" value="P:riboflavin biosynthetic process"/>
    <property type="evidence" value="ECO:0007669"/>
    <property type="project" value="UniProtKB-UniPathway"/>
</dbReference>
<dbReference type="NCBIfam" id="TIGR00326">
    <property type="entry name" value="eubact_ribD"/>
    <property type="match status" value="1"/>
</dbReference>
<evidence type="ECO:0000256" key="4">
    <source>
        <dbReference type="ARBA" id="ARBA00005259"/>
    </source>
</evidence>
<feature type="binding site" evidence="16">
    <location>
        <position position="50"/>
    </location>
    <ligand>
        <name>Zn(2+)</name>
        <dbReference type="ChEBI" id="CHEBI:29105"/>
        <note>catalytic</note>
    </ligand>
</feature>
<dbReference type="InterPro" id="IPR024072">
    <property type="entry name" value="DHFR-like_dom_sf"/>
</dbReference>
<evidence type="ECO:0000256" key="10">
    <source>
        <dbReference type="ARBA" id="ARBA00022857"/>
    </source>
</evidence>
<feature type="binding site" evidence="15">
    <location>
        <position position="206"/>
    </location>
    <ligand>
        <name>substrate</name>
    </ligand>
</feature>
<dbReference type="PANTHER" id="PTHR38011">
    <property type="entry name" value="DIHYDROFOLATE REDUCTASE FAMILY PROTEIN (AFU_ORTHOLOGUE AFUA_8G06820)"/>
    <property type="match status" value="1"/>
</dbReference>
<evidence type="ECO:0000256" key="1">
    <source>
        <dbReference type="ARBA" id="ARBA00002151"/>
    </source>
</evidence>
<dbReference type="Gene3D" id="3.40.140.10">
    <property type="entry name" value="Cytidine Deaminase, domain 2"/>
    <property type="match status" value="1"/>
</dbReference>
<evidence type="ECO:0000256" key="7">
    <source>
        <dbReference type="ARBA" id="ARBA00022723"/>
    </source>
</evidence>
<feature type="binding site" evidence="15">
    <location>
        <position position="167"/>
    </location>
    <ligand>
        <name>substrate</name>
    </ligand>
</feature>
<feature type="binding site" evidence="15">
    <location>
        <position position="153"/>
    </location>
    <ligand>
        <name>NADP(+)</name>
        <dbReference type="ChEBI" id="CHEBI:58349"/>
    </ligand>
</feature>
<dbReference type="GO" id="GO:0046872">
    <property type="term" value="F:metal ion binding"/>
    <property type="evidence" value="ECO:0007669"/>
    <property type="project" value="UniProtKB-KW"/>
</dbReference>
<dbReference type="Pfam" id="PF00383">
    <property type="entry name" value="dCMP_cyt_deam_1"/>
    <property type="match status" value="1"/>
</dbReference>
<dbReference type="PIRSF" id="PIRSF006769">
    <property type="entry name" value="RibD"/>
    <property type="match status" value="1"/>
</dbReference>
<keyword evidence="6 13" id="KW-0686">Riboflavin biosynthesis</keyword>
<feature type="binding site" evidence="15">
    <location>
        <position position="199"/>
    </location>
    <ligand>
        <name>NADP(+)</name>
        <dbReference type="ChEBI" id="CHEBI:58349"/>
    </ligand>
</feature>
<evidence type="ECO:0000256" key="13">
    <source>
        <dbReference type="PIRNR" id="PIRNR006769"/>
    </source>
</evidence>
<dbReference type="STRING" id="716816.BST96_09915"/>
<proteinExistence type="inferred from homology"/>
<keyword evidence="9 13" id="KW-0862">Zinc</keyword>
<dbReference type="PANTHER" id="PTHR38011:SF7">
    <property type="entry name" value="2,5-DIAMINO-6-RIBOSYLAMINO-4(3H)-PYRIMIDINONE 5'-PHOSPHATE REDUCTASE"/>
    <property type="match status" value="1"/>
</dbReference>
<evidence type="ECO:0000256" key="3">
    <source>
        <dbReference type="ARBA" id="ARBA00004910"/>
    </source>
</evidence>
<accession>A0A1X9N8M8</accession>
<evidence type="ECO:0000313" key="18">
    <source>
        <dbReference type="EMBL" id="ARN74410.1"/>
    </source>
</evidence>
<evidence type="ECO:0000256" key="6">
    <source>
        <dbReference type="ARBA" id="ARBA00022619"/>
    </source>
</evidence>
<dbReference type="GO" id="GO:0008835">
    <property type="term" value="F:diaminohydroxyphosphoribosylaminopyrimidine deaminase activity"/>
    <property type="evidence" value="ECO:0007669"/>
    <property type="project" value="UniProtKB-EC"/>
</dbReference>
<dbReference type="CDD" id="cd01284">
    <property type="entry name" value="Riboflavin_deaminase-reductase"/>
    <property type="match status" value="1"/>
</dbReference>
<name>A0A1X9N8M8_9GAMM</name>
<feature type="binding site" evidence="15">
    <location>
        <position position="169"/>
    </location>
    <ligand>
        <name>NADP(+)</name>
        <dbReference type="ChEBI" id="CHEBI:58349"/>
    </ligand>
</feature>
<protein>
    <recommendedName>
        <fullName evidence="13">Riboflavin biosynthesis protein RibD</fullName>
    </recommendedName>
    <domain>
        <recommendedName>
            <fullName evidence="13">Diaminohydroxyphosphoribosylaminopyrimidine deaminase</fullName>
            <shortName evidence="13">DRAP deaminase</shortName>
            <ecNumber evidence="13">3.5.4.26</ecNumber>
        </recommendedName>
        <alternativeName>
            <fullName evidence="13">Riboflavin-specific deaminase</fullName>
        </alternativeName>
    </domain>
    <domain>
        <recommendedName>
            <fullName evidence="13">5-amino-6-(5-phosphoribosylamino)uracil reductase</fullName>
            <ecNumber evidence="13">1.1.1.193</ecNumber>
        </recommendedName>
        <alternativeName>
            <fullName evidence="13">HTP reductase</fullName>
        </alternativeName>
    </domain>
</protein>
<gene>
    <name evidence="18" type="ORF">BST96_09915</name>
</gene>
<feature type="binding site" evidence="15">
    <location>
        <position position="232"/>
    </location>
    <ligand>
        <name>NADP(+)</name>
        <dbReference type="ChEBI" id="CHEBI:58349"/>
    </ligand>
</feature>
<dbReference type="RefSeq" id="WP_085758555.1">
    <property type="nucleotide sequence ID" value="NZ_CP019343.1"/>
</dbReference>
<evidence type="ECO:0000256" key="8">
    <source>
        <dbReference type="ARBA" id="ARBA00022801"/>
    </source>
</evidence>
<dbReference type="KEGG" id="osg:BST96_09915"/>
<evidence type="ECO:0000256" key="15">
    <source>
        <dbReference type="PIRSR" id="PIRSR006769-2"/>
    </source>
</evidence>
<evidence type="ECO:0000259" key="17">
    <source>
        <dbReference type="PROSITE" id="PS51747"/>
    </source>
</evidence>
<dbReference type="AlphaFoldDB" id="A0A1X9N8M8"/>
<dbReference type="InterPro" id="IPR050765">
    <property type="entry name" value="Riboflavin_Biosynth_HTPR"/>
</dbReference>
<dbReference type="GO" id="GO:0008703">
    <property type="term" value="F:5-amino-6-(5-phosphoribosylamino)uracil reductase activity"/>
    <property type="evidence" value="ECO:0007669"/>
    <property type="project" value="UniProtKB-EC"/>
</dbReference>
<evidence type="ECO:0000256" key="5">
    <source>
        <dbReference type="ARBA" id="ARBA00007417"/>
    </source>
</evidence>
<feature type="binding site" evidence="15">
    <location>
        <position position="183"/>
    </location>
    <ligand>
        <name>substrate</name>
    </ligand>
</feature>
<dbReference type="EC" id="3.5.4.26" evidence="13"/>
<dbReference type="Gene3D" id="3.40.430.10">
    <property type="entry name" value="Dihydrofolate Reductase, subunit A"/>
    <property type="match status" value="1"/>
</dbReference>
<dbReference type="SUPFAM" id="SSF53927">
    <property type="entry name" value="Cytidine deaminase-like"/>
    <property type="match status" value="1"/>
</dbReference>
<comment type="pathway">
    <text evidence="3 13">Cofactor biosynthesis; riboflavin biosynthesis; 5-amino-6-(D-ribitylamino)uracil from GTP: step 3/4.</text>
</comment>
<evidence type="ECO:0000256" key="12">
    <source>
        <dbReference type="ARBA" id="ARBA00023268"/>
    </source>
</evidence>
<comment type="similarity">
    <text evidence="4 13">In the N-terminal section; belongs to the cytidine and deoxycytidylate deaminase family.</text>
</comment>
<evidence type="ECO:0000256" key="9">
    <source>
        <dbReference type="ARBA" id="ARBA00022833"/>
    </source>
</evidence>
<comment type="function">
    <text evidence="1 13">Converts 2,5-diamino-6-(ribosylamino)-4(3h)-pyrimidinone 5'-phosphate into 5-amino-6-(ribosylamino)-2,4(1h,3h)-pyrimidinedione 5'-phosphate.</text>
</comment>
<keyword evidence="11 13" id="KW-0560">Oxidoreductase</keyword>
<dbReference type="EMBL" id="CP019343">
    <property type="protein sequence ID" value="ARN74410.1"/>
    <property type="molecule type" value="Genomic_DNA"/>
</dbReference>
<dbReference type="FunFam" id="3.40.140.10:FF:000025">
    <property type="entry name" value="Riboflavin biosynthesis protein RibD"/>
    <property type="match status" value="1"/>
</dbReference>
<feature type="binding site" evidence="16">
    <location>
        <position position="74"/>
    </location>
    <ligand>
        <name>Zn(2+)</name>
        <dbReference type="ChEBI" id="CHEBI:29105"/>
        <note>catalytic</note>
    </ligand>
</feature>
<feature type="binding site" evidence="15">
    <location>
        <position position="203"/>
    </location>
    <ligand>
        <name>substrate</name>
    </ligand>
</feature>
<dbReference type="NCBIfam" id="TIGR00227">
    <property type="entry name" value="ribD_Cterm"/>
    <property type="match status" value="1"/>
</dbReference>
<keyword evidence="12" id="KW-0511">Multifunctional enzyme</keyword>
<dbReference type="Pfam" id="PF01872">
    <property type="entry name" value="RibD_C"/>
    <property type="match status" value="1"/>
</dbReference>
<dbReference type="Proteomes" id="UP000193450">
    <property type="component" value="Chromosome"/>
</dbReference>
<dbReference type="InterPro" id="IPR004794">
    <property type="entry name" value="Eubact_RibD"/>
</dbReference>
<keyword evidence="7 13" id="KW-0479">Metal-binding</keyword>
<comment type="cofactor">
    <cofactor evidence="13 16">
        <name>Zn(2+)</name>
        <dbReference type="ChEBI" id="CHEBI:29105"/>
    </cofactor>
    <text evidence="13 16">Binds 1 zinc ion.</text>
</comment>
<comment type="pathway">
    <text evidence="2 13">Cofactor biosynthesis; riboflavin biosynthesis; 5-amino-6-(D-ribitylamino)uracil from GTP: step 2/4.</text>
</comment>
<dbReference type="GO" id="GO:0050661">
    <property type="term" value="F:NADP binding"/>
    <property type="evidence" value="ECO:0007669"/>
    <property type="project" value="InterPro"/>
</dbReference>
<dbReference type="InterPro" id="IPR002734">
    <property type="entry name" value="RibDG_C"/>
</dbReference>
<sequence length="369" mass="39100">MDDRDYMQLAIDLAQRGLYTTSPNPRVGCVLVRDGDMIGSGYHVRAGEGHAEVNAIADAGDAAGATAYVTLEPCSHTGKTPPCCAALIAAKVARVVVAMTDPNPLVAGRGIKRLQDAGITVETGVLEAEAKALNPGFIKRMEKGVPWLRVKLAMSLDGRTAMASGESQWITGAAARSDVQRLRARSCAVVSGVDTVIADQACLTVRADEMGIDPDIALLAAEQQPLRVVLDSRLRLPVDANILSQPGHTLLIASAENPKAQHALEQAGAEVVYLPAAHGRVDITKTLQLLSERHCNEVMVEAGATLAGAFIEAGLVDQLNVYMAPTLLGSEARPLLQLPLSTMAQQQRLTIESITPVGEDWRIDASPLK</sequence>
<keyword evidence="8 13" id="KW-0378">Hydrolase</keyword>
<dbReference type="InterPro" id="IPR011549">
    <property type="entry name" value="RibD_C"/>
</dbReference>
<feature type="binding site" evidence="16">
    <location>
        <position position="83"/>
    </location>
    <ligand>
        <name>Zn(2+)</name>
        <dbReference type="ChEBI" id="CHEBI:29105"/>
        <note>catalytic</note>
    </ligand>
</feature>